<reference evidence="2" key="1">
    <citation type="journal article" date="2021" name="Syst. Appl. Microbiol.">
        <title>Roseomonas hellenica sp. nov., isolated from roots of wild-growing Alkanna tinctoria.</title>
        <authorList>
            <person name="Rat A."/>
            <person name="Naranjo H.D."/>
            <person name="Lebbe L."/>
            <person name="Cnockaert M."/>
            <person name="Krigas N."/>
            <person name="Grigoriadou K."/>
            <person name="Maloupa E."/>
            <person name="Willems A."/>
        </authorList>
    </citation>
    <scope>NUCLEOTIDE SEQUENCE [LARGE SCALE GENOMIC DNA]</scope>
    <source>
        <strain evidence="2">LMG 31523</strain>
    </source>
</reference>
<accession>A0ABS5F149</accession>
<evidence type="ECO:0000313" key="1">
    <source>
        <dbReference type="EMBL" id="MBR0666303.1"/>
    </source>
</evidence>
<comment type="caution">
    <text evidence="1">The sequence shown here is derived from an EMBL/GenBank/DDBJ whole genome shotgun (WGS) entry which is preliminary data.</text>
</comment>
<keyword evidence="2" id="KW-1185">Reference proteome</keyword>
<evidence type="ECO:0000313" key="2">
    <source>
        <dbReference type="Proteomes" id="UP001196870"/>
    </source>
</evidence>
<protein>
    <submittedName>
        <fullName evidence="1">Uncharacterized protein</fullName>
    </submittedName>
</protein>
<organism evidence="1 2">
    <name type="scientific">Plastoroseomonas hellenica</name>
    <dbReference type="NCBI Taxonomy" id="2687306"/>
    <lineage>
        <taxon>Bacteria</taxon>
        <taxon>Pseudomonadati</taxon>
        <taxon>Pseudomonadota</taxon>
        <taxon>Alphaproteobacteria</taxon>
        <taxon>Acetobacterales</taxon>
        <taxon>Acetobacteraceae</taxon>
        <taxon>Plastoroseomonas</taxon>
    </lineage>
</organism>
<sequence>MTVLFDAELFADYHQFYLTDTDGGGDLPTDWTEDALRDRIACADGVLVVTTARNMTVPVRVELHDAEPRIDMAAADHVVLGSLRTEGELAIAGCTDYLPDAARAKVPPGNLRAMVVFTGLGTLSEDGLEGEDRYTVHLWPSEETGVTVLHQWDGDS</sequence>
<dbReference type="Gene3D" id="2.60.34.30">
    <property type="entry name" value="Competence, DNA-entry nuclease inhibitor, ComJ"/>
    <property type="match status" value="1"/>
</dbReference>
<name>A0ABS5F149_9PROT</name>
<dbReference type="EMBL" id="JAAGBB010000022">
    <property type="protein sequence ID" value="MBR0666303.1"/>
    <property type="molecule type" value="Genomic_DNA"/>
</dbReference>
<gene>
    <name evidence="1" type="ORF">GXW71_18220</name>
</gene>
<proteinExistence type="predicted"/>
<dbReference type="InterPro" id="IPR038691">
    <property type="entry name" value="ComJ_sf"/>
</dbReference>
<dbReference type="Proteomes" id="UP001196870">
    <property type="component" value="Unassembled WGS sequence"/>
</dbReference>